<reference evidence="1 2" key="1">
    <citation type="submission" date="2019-09" db="EMBL/GenBank/DDBJ databases">
        <title>In-depth cultivation of the pig gut microbiome towards novel bacterial diversity and tailored functional studies.</title>
        <authorList>
            <person name="Wylensek D."/>
            <person name="Hitch T.C.A."/>
            <person name="Clavel T."/>
        </authorList>
    </citation>
    <scope>NUCLEOTIDE SEQUENCE [LARGE SCALE GENOMIC DNA]</scope>
    <source>
        <strain evidence="1 2">WCA3-693-APC-4?</strain>
    </source>
</reference>
<dbReference type="AlphaFoldDB" id="A0A6N7XKC1"/>
<gene>
    <name evidence="1" type="ORF">FYJ83_11150</name>
</gene>
<dbReference type="InterPro" id="IPR024033">
    <property type="entry name" value="OXTCase_su_AllG_h-dom"/>
</dbReference>
<dbReference type="Proteomes" id="UP000469523">
    <property type="component" value="Unassembled WGS sequence"/>
</dbReference>
<keyword evidence="2" id="KW-1185">Reference proteome</keyword>
<name>A0A6N7XKC1_9FIRM</name>
<dbReference type="InterPro" id="IPR009499">
    <property type="entry name" value="AllG-like"/>
</dbReference>
<comment type="caution">
    <text evidence="1">The sequence shown here is derived from an EMBL/GenBank/DDBJ whole genome shotgun (WGS) entry which is preliminary data.</text>
</comment>
<dbReference type="Gene3D" id="3.90.1710.10">
    <property type="entry name" value="Enterococcus faecalis V583 domain"/>
    <property type="match status" value="1"/>
</dbReference>
<dbReference type="Gene3D" id="3.40.50.720">
    <property type="entry name" value="NAD(P)-binding Rossmann-like Domain"/>
    <property type="match status" value="1"/>
</dbReference>
<dbReference type="EMBL" id="VUNQ01000023">
    <property type="protein sequence ID" value="MSU02026.1"/>
    <property type="molecule type" value="Genomic_DNA"/>
</dbReference>
<dbReference type="Pfam" id="PF06545">
    <property type="entry name" value="AllG"/>
    <property type="match status" value="1"/>
</dbReference>
<dbReference type="Gene3D" id="3.90.1700.10">
    <property type="entry name" value="v583 domain like"/>
    <property type="match status" value="1"/>
</dbReference>
<protein>
    <submittedName>
        <fullName evidence="1">DUF1116 domain-containing protein</fullName>
    </submittedName>
</protein>
<dbReference type="Gene3D" id="1.10.10.660">
    <property type="entry name" value="conserved protein of unknown function from Enterococcus faecalis V583"/>
    <property type="match status" value="1"/>
</dbReference>
<organism evidence="1 2">
    <name type="scientific">Tissierella pigra</name>
    <dbReference type="NCBI Taxonomy" id="2607614"/>
    <lineage>
        <taxon>Bacteria</taxon>
        <taxon>Bacillati</taxon>
        <taxon>Bacillota</taxon>
        <taxon>Tissierellia</taxon>
        <taxon>Tissierellales</taxon>
        <taxon>Tissierellaceae</taxon>
        <taxon>Tissierella</taxon>
    </lineage>
</organism>
<accession>A0A6N7XKC1</accession>
<sequence>MSDINNLFSQELKILNIGTSKFKDDLEFQGQDVLQLDWVPAAGGDIELLNIIDELSSREDIKEANKKAVERMMNSHPMLIDIDKAINVIPGMKENMILHSGPPIKWERMAGPMKGAVIGALIYEGRAKNEEEAIKIAASGEIEFSPCNEHCAVGPMAGIVSPSMPVHVVYNKTYGNYGYCTINEGLGKVLRYGAFNDEVIERLKWIEEEFAPTMKKALKSIDGGIDIKSIISQAVHMGDECHNRNKAATSLFFREITSYIIDTDVDIDIKKRVLNFIKMNEHYFLNLSMPSCKVATDAAHGVENSTVVTTMARNGVDFGIRVSGLGADQWFTAPANMIKGLMFPGFKEEDANPDIGDSAITETMGIGGFAMGGSPAIVQFVGGTVEDAIGYSEKMYEITVGENTNYSIPTLDFRGSAIGIDIVKVIEKGILPIINTGMAHKVAGIGQVGAGLVSPPMECFKKAILEFNKDN</sequence>
<evidence type="ECO:0000313" key="1">
    <source>
        <dbReference type="EMBL" id="MSU02026.1"/>
    </source>
</evidence>
<evidence type="ECO:0000313" key="2">
    <source>
        <dbReference type="Proteomes" id="UP000469523"/>
    </source>
</evidence>
<proteinExistence type="predicted"/>
<dbReference type="RefSeq" id="WP_154440632.1">
    <property type="nucleotide sequence ID" value="NZ_VUNQ01000023.1"/>
</dbReference>